<name>A0A9W4CWM6_BLUGR</name>
<comment type="caution">
    <text evidence="1">The sequence shown here is derived from an EMBL/GenBank/DDBJ whole genome shotgun (WGS) entry which is preliminary data.</text>
</comment>
<dbReference type="Proteomes" id="UP000683417">
    <property type="component" value="Unassembled WGS sequence"/>
</dbReference>
<proteinExistence type="predicted"/>
<dbReference type="EMBL" id="CAJHIT010000002">
    <property type="protein sequence ID" value="CAD6500155.1"/>
    <property type="molecule type" value="Genomic_DNA"/>
</dbReference>
<gene>
    <name evidence="1" type="ORF">BGTH12_LOCUS1513</name>
</gene>
<evidence type="ECO:0000313" key="1">
    <source>
        <dbReference type="EMBL" id="CAD6500155.1"/>
    </source>
</evidence>
<protein>
    <submittedName>
        <fullName evidence="1">BgTH12-04258</fullName>
    </submittedName>
</protein>
<organism evidence="1 2">
    <name type="scientific">Blumeria graminis f. sp. triticale</name>
    <dbReference type="NCBI Taxonomy" id="1689686"/>
    <lineage>
        <taxon>Eukaryota</taxon>
        <taxon>Fungi</taxon>
        <taxon>Dikarya</taxon>
        <taxon>Ascomycota</taxon>
        <taxon>Pezizomycotina</taxon>
        <taxon>Leotiomycetes</taxon>
        <taxon>Erysiphales</taxon>
        <taxon>Erysiphaceae</taxon>
        <taxon>Blumeria</taxon>
    </lineage>
</organism>
<reference evidence="1" key="1">
    <citation type="submission" date="2020-10" db="EMBL/GenBank/DDBJ databases">
        <authorList>
            <person name="Muller C M."/>
        </authorList>
    </citation>
    <scope>NUCLEOTIDE SEQUENCE</scope>
    <source>
        <strain evidence="1">THUN-12</strain>
    </source>
</reference>
<accession>A0A9W4CWM6</accession>
<evidence type="ECO:0000313" key="2">
    <source>
        <dbReference type="Proteomes" id="UP000683417"/>
    </source>
</evidence>
<dbReference type="AlphaFoldDB" id="A0A9W4CWM6"/>
<sequence length="96" mass="11214">MSQLDDLAYHSKNPIADILKTFLNSFYSKAYYLALYELYNDLSNYVRRGINNNNNLSHLSVYFRQISDLIYEQGIDVIYFEDLGSAIVDNENEKKS</sequence>